<dbReference type="SUPFAM" id="SSF52743">
    <property type="entry name" value="Subtilisin-like"/>
    <property type="match status" value="1"/>
</dbReference>
<dbReference type="Gene3D" id="3.40.50.200">
    <property type="entry name" value="Peptidase S8/S53 domain"/>
    <property type="match status" value="2"/>
</dbReference>
<dbReference type="Pfam" id="PF00082">
    <property type="entry name" value="Peptidase_S8"/>
    <property type="match status" value="1"/>
</dbReference>
<dbReference type="GO" id="GO:0004252">
    <property type="term" value="F:serine-type endopeptidase activity"/>
    <property type="evidence" value="ECO:0007669"/>
    <property type="project" value="UniProtKB-UniRule"/>
</dbReference>
<feature type="active site" description="Charge relay system" evidence="5">
    <location>
        <position position="501"/>
    </location>
</feature>
<evidence type="ECO:0000256" key="3">
    <source>
        <dbReference type="ARBA" id="ARBA00022801"/>
    </source>
</evidence>
<organism evidence="8 9">
    <name type="scientific">Arcticibacter tournemirensis</name>
    <dbReference type="NCBI Taxonomy" id="699437"/>
    <lineage>
        <taxon>Bacteria</taxon>
        <taxon>Pseudomonadati</taxon>
        <taxon>Bacteroidota</taxon>
        <taxon>Sphingobacteriia</taxon>
        <taxon>Sphingobacteriales</taxon>
        <taxon>Sphingobacteriaceae</taxon>
        <taxon>Arcticibacter</taxon>
    </lineage>
</organism>
<reference evidence="8 9" key="1">
    <citation type="submission" date="2018-12" db="EMBL/GenBank/DDBJ databases">
        <title>The Draft Genome Sequence of the Soil Bacterium Pedobacter tournemirensis R1.</title>
        <authorList>
            <person name="He J."/>
        </authorList>
    </citation>
    <scope>NUCLEOTIDE SEQUENCE [LARGE SCALE GENOMIC DNA]</scope>
    <source>
        <strain evidence="8 9">R1</strain>
    </source>
</reference>
<feature type="domain" description="Peptidase S8/S53" evidence="7">
    <location>
        <begin position="61"/>
        <end position="538"/>
    </location>
</feature>
<dbReference type="PROSITE" id="PS00138">
    <property type="entry name" value="SUBTILASE_SER"/>
    <property type="match status" value="1"/>
</dbReference>
<dbReference type="PRINTS" id="PR00723">
    <property type="entry name" value="SUBTILISIN"/>
</dbReference>
<comment type="caution">
    <text evidence="8">The sequence shown here is derived from an EMBL/GenBank/DDBJ whole genome shotgun (WGS) entry which is preliminary data.</text>
</comment>
<dbReference type="InterPro" id="IPR036852">
    <property type="entry name" value="Peptidase_S8/S53_dom_sf"/>
</dbReference>
<protein>
    <submittedName>
        <fullName evidence="8">Peptidase S8</fullName>
    </submittedName>
</protein>
<evidence type="ECO:0000313" key="9">
    <source>
        <dbReference type="Proteomes" id="UP000290848"/>
    </source>
</evidence>
<evidence type="ECO:0000259" key="7">
    <source>
        <dbReference type="Pfam" id="PF00082"/>
    </source>
</evidence>
<proteinExistence type="inferred from homology"/>
<evidence type="ECO:0000256" key="4">
    <source>
        <dbReference type="ARBA" id="ARBA00022825"/>
    </source>
</evidence>
<evidence type="ECO:0000256" key="2">
    <source>
        <dbReference type="ARBA" id="ARBA00022670"/>
    </source>
</evidence>
<dbReference type="RefSeq" id="WP_128770349.1">
    <property type="nucleotide sequence ID" value="NZ_RXOC01000011.1"/>
</dbReference>
<evidence type="ECO:0000256" key="5">
    <source>
        <dbReference type="PROSITE-ProRule" id="PRU01240"/>
    </source>
</evidence>
<dbReference type="InterPro" id="IPR015500">
    <property type="entry name" value="Peptidase_S8_subtilisin-rel"/>
</dbReference>
<dbReference type="InterPro" id="IPR023828">
    <property type="entry name" value="Peptidase_S8_Ser-AS"/>
</dbReference>
<sequence length="583" mass="64890">MNFIQRTLFLFAFLPLLSLAQQKDKPVANWQNLDLQKDGVMGVSTERAYQELLKGKKGVPVVVAVIDGGVDTQHEDLKSVMWSNPSEVAGNNKDDDKNGFTDDIHGWNFIGSPQHSVQYDNLEVVRLIRKYQEKYASVVNSTPLSPDERKEFNLYKQMVTDYMTKLENARMGYESTGILRKNVDSIASRIGKKQLTLDDFEQYKARNENESKVLKVVKSELRKEHDYKKFKEDLDDAYKYYSSQVNYNLNIDFDPRDSVKDDYSNGAQYHYGNSDVKGPDADHGTHVAGIIAADRHNNKGVKGVAENVQIMSVRTVPTGDERDKDVANAIRYAVDNGAKVINMSFGKSYSWDKHLVDSAVRYAASKDVLLVHAAGNDSKNTDIENNFPTRIFADSMDANFWGMNRKVSIVPGAGQRPMGSMGMPGSPRSNATVKVEPDTLKFTKPKAENWIEVGASHWKNDDDLVASFSNYGRRSVDVFAPGVQINSTMPGSKYKENDGTSMAAPVVAGVAALIRSYYPSLTAVQVKDIIMKSVTKVDQKVKVKEDGSTKRVKFSDICISGGVVNAYNALQMAAGMQQRLSSK</sequence>
<feature type="signal peptide" evidence="6">
    <location>
        <begin position="1"/>
        <end position="20"/>
    </location>
</feature>
<comment type="similarity">
    <text evidence="1 5">Belongs to the peptidase S8 family.</text>
</comment>
<evidence type="ECO:0000256" key="1">
    <source>
        <dbReference type="ARBA" id="ARBA00011073"/>
    </source>
</evidence>
<dbReference type="InterPro" id="IPR022398">
    <property type="entry name" value="Peptidase_S8_His-AS"/>
</dbReference>
<feature type="chain" id="PRO_5020392024" evidence="6">
    <location>
        <begin position="21"/>
        <end position="583"/>
    </location>
</feature>
<dbReference type="InterPro" id="IPR000209">
    <property type="entry name" value="Peptidase_S8/S53_dom"/>
</dbReference>
<dbReference type="Proteomes" id="UP000290848">
    <property type="component" value="Unassembled WGS sequence"/>
</dbReference>
<dbReference type="PANTHER" id="PTHR43399">
    <property type="entry name" value="SUBTILISIN-RELATED"/>
    <property type="match status" value="1"/>
</dbReference>
<dbReference type="PANTHER" id="PTHR43399:SF4">
    <property type="entry name" value="CELL WALL-ASSOCIATED PROTEASE"/>
    <property type="match status" value="1"/>
</dbReference>
<gene>
    <name evidence="8" type="ORF">EKH83_15400</name>
</gene>
<dbReference type="InterPro" id="IPR051048">
    <property type="entry name" value="Peptidase_S8/S53_subtilisin"/>
</dbReference>
<accession>A0A4Q0M5J6</accession>
<evidence type="ECO:0000313" key="8">
    <source>
        <dbReference type="EMBL" id="RXF68267.1"/>
    </source>
</evidence>
<keyword evidence="6" id="KW-0732">Signal</keyword>
<keyword evidence="2 5" id="KW-0645">Protease</keyword>
<dbReference type="EMBL" id="RXOC01000011">
    <property type="protein sequence ID" value="RXF68267.1"/>
    <property type="molecule type" value="Genomic_DNA"/>
</dbReference>
<feature type="active site" description="Charge relay system" evidence="5">
    <location>
        <position position="283"/>
    </location>
</feature>
<dbReference type="GO" id="GO:0006508">
    <property type="term" value="P:proteolysis"/>
    <property type="evidence" value="ECO:0007669"/>
    <property type="project" value="UniProtKB-KW"/>
</dbReference>
<dbReference type="AlphaFoldDB" id="A0A4Q0M5J6"/>
<evidence type="ECO:0000256" key="6">
    <source>
        <dbReference type="SAM" id="SignalP"/>
    </source>
</evidence>
<name>A0A4Q0M5J6_9SPHI</name>
<keyword evidence="3 5" id="KW-0378">Hydrolase</keyword>
<keyword evidence="4 5" id="KW-0720">Serine protease</keyword>
<dbReference type="PROSITE" id="PS00137">
    <property type="entry name" value="SUBTILASE_HIS"/>
    <property type="match status" value="1"/>
</dbReference>
<dbReference type="PROSITE" id="PS51892">
    <property type="entry name" value="SUBTILASE"/>
    <property type="match status" value="1"/>
</dbReference>
<feature type="active site" description="Charge relay system" evidence="5">
    <location>
        <position position="67"/>
    </location>
</feature>